<dbReference type="InterPro" id="IPR036055">
    <property type="entry name" value="LDL_receptor-like_sf"/>
</dbReference>
<dbReference type="Proteomes" id="UP000299102">
    <property type="component" value="Unassembled WGS sequence"/>
</dbReference>
<evidence type="ECO:0000256" key="3">
    <source>
        <dbReference type="ARBA" id="ARBA00022729"/>
    </source>
</evidence>
<feature type="disulfide bond" evidence="9">
    <location>
        <begin position="75"/>
        <end position="93"/>
    </location>
</feature>
<dbReference type="Pfam" id="PF00057">
    <property type="entry name" value="Ldl_recept_a"/>
    <property type="match status" value="1"/>
</dbReference>
<comment type="caution">
    <text evidence="12">The sequence shown here is derived from an EMBL/GenBank/DDBJ whole genome shotgun (WGS) entry which is preliminary data.</text>
</comment>
<protein>
    <submittedName>
        <fullName evidence="12">Low-density lipoprotein receptor-related protein 8</fullName>
    </submittedName>
</protein>
<feature type="signal peptide" evidence="11">
    <location>
        <begin position="1"/>
        <end position="22"/>
    </location>
</feature>
<dbReference type="GO" id="GO:0016020">
    <property type="term" value="C:membrane"/>
    <property type="evidence" value="ECO:0007669"/>
    <property type="project" value="UniProtKB-SubCell"/>
</dbReference>
<keyword evidence="5" id="KW-1133">Transmembrane helix</keyword>
<evidence type="ECO:0000256" key="7">
    <source>
        <dbReference type="ARBA" id="ARBA00023157"/>
    </source>
</evidence>
<dbReference type="InterPro" id="IPR023415">
    <property type="entry name" value="LDLR_class-A_CS"/>
</dbReference>
<dbReference type="PROSITE" id="PS50068">
    <property type="entry name" value="LDLRA_2"/>
    <property type="match status" value="1"/>
</dbReference>
<evidence type="ECO:0000313" key="13">
    <source>
        <dbReference type="Proteomes" id="UP000299102"/>
    </source>
</evidence>
<name>A0A4C1YP28_EUMVA</name>
<keyword evidence="4" id="KW-0677">Repeat</keyword>
<feature type="region of interest" description="Disordered" evidence="10">
    <location>
        <begin position="94"/>
        <end position="118"/>
    </location>
</feature>
<evidence type="ECO:0000313" key="12">
    <source>
        <dbReference type="EMBL" id="GBP76644.1"/>
    </source>
</evidence>
<keyword evidence="8" id="KW-0325">Glycoprotein</keyword>
<keyword evidence="12" id="KW-0449">Lipoprotein</keyword>
<keyword evidence="7 9" id="KW-1015">Disulfide bond</keyword>
<dbReference type="Gene3D" id="4.10.400.10">
    <property type="entry name" value="Low-density Lipoprotein Receptor"/>
    <property type="match status" value="1"/>
</dbReference>
<comment type="subcellular location">
    <subcellularLocation>
        <location evidence="1">Membrane</location>
        <topology evidence="1">Single-pass membrane protein</topology>
    </subcellularLocation>
</comment>
<keyword evidence="12" id="KW-0675">Receptor</keyword>
<evidence type="ECO:0000256" key="8">
    <source>
        <dbReference type="ARBA" id="ARBA00023180"/>
    </source>
</evidence>
<reference evidence="12 13" key="1">
    <citation type="journal article" date="2019" name="Commun. Biol.">
        <title>The bagworm genome reveals a unique fibroin gene that provides high tensile strength.</title>
        <authorList>
            <person name="Kono N."/>
            <person name="Nakamura H."/>
            <person name="Ohtoshi R."/>
            <person name="Tomita M."/>
            <person name="Numata K."/>
            <person name="Arakawa K."/>
        </authorList>
    </citation>
    <scope>NUCLEOTIDE SEQUENCE [LARGE SCALE GENOMIC DNA]</scope>
</reference>
<evidence type="ECO:0000256" key="6">
    <source>
        <dbReference type="ARBA" id="ARBA00023136"/>
    </source>
</evidence>
<evidence type="ECO:0000256" key="5">
    <source>
        <dbReference type="ARBA" id="ARBA00022989"/>
    </source>
</evidence>
<keyword evidence="13" id="KW-1185">Reference proteome</keyword>
<gene>
    <name evidence="12" type="primary">LRP8</name>
    <name evidence="12" type="ORF">EVAR_54605_1</name>
</gene>
<evidence type="ECO:0000256" key="9">
    <source>
        <dbReference type="PROSITE-ProRule" id="PRU00124"/>
    </source>
</evidence>
<evidence type="ECO:0000256" key="1">
    <source>
        <dbReference type="ARBA" id="ARBA00004167"/>
    </source>
</evidence>
<keyword evidence="3 11" id="KW-0732">Signal</keyword>
<evidence type="ECO:0000256" key="4">
    <source>
        <dbReference type="ARBA" id="ARBA00022737"/>
    </source>
</evidence>
<keyword evidence="6" id="KW-0472">Membrane</keyword>
<comment type="caution">
    <text evidence="9">Lacks conserved residue(s) required for the propagation of feature annotation.</text>
</comment>
<organism evidence="12 13">
    <name type="scientific">Eumeta variegata</name>
    <name type="common">Bagworm moth</name>
    <name type="synonym">Eumeta japonica</name>
    <dbReference type="NCBI Taxonomy" id="151549"/>
    <lineage>
        <taxon>Eukaryota</taxon>
        <taxon>Metazoa</taxon>
        <taxon>Ecdysozoa</taxon>
        <taxon>Arthropoda</taxon>
        <taxon>Hexapoda</taxon>
        <taxon>Insecta</taxon>
        <taxon>Pterygota</taxon>
        <taxon>Neoptera</taxon>
        <taxon>Endopterygota</taxon>
        <taxon>Lepidoptera</taxon>
        <taxon>Glossata</taxon>
        <taxon>Ditrysia</taxon>
        <taxon>Tineoidea</taxon>
        <taxon>Psychidae</taxon>
        <taxon>Oiketicinae</taxon>
        <taxon>Eumeta</taxon>
    </lineage>
</organism>
<evidence type="ECO:0000256" key="10">
    <source>
        <dbReference type="SAM" id="MobiDB-lite"/>
    </source>
</evidence>
<dbReference type="SUPFAM" id="SSF57424">
    <property type="entry name" value="LDL receptor-like module"/>
    <property type="match status" value="1"/>
</dbReference>
<dbReference type="CDD" id="cd00112">
    <property type="entry name" value="LDLa"/>
    <property type="match status" value="1"/>
</dbReference>
<dbReference type="PROSITE" id="PS01209">
    <property type="entry name" value="LDLRA_1"/>
    <property type="match status" value="1"/>
</dbReference>
<feature type="chain" id="PRO_5020022864" evidence="11">
    <location>
        <begin position="23"/>
        <end position="118"/>
    </location>
</feature>
<dbReference type="InterPro" id="IPR002172">
    <property type="entry name" value="LDrepeatLR_classA_rpt"/>
</dbReference>
<dbReference type="SMART" id="SM00192">
    <property type="entry name" value="LDLa"/>
    <property type="match status" value="1"/>
</dbReference>
<feature type="disulfide bond" evidence="9">
    <location>
        <begin position="68"/>
        <end position="80"/>
    </location>
</feature>
<evidence type="ECO:0000256" key="2">
    <source>
        <dbReference type="ARBA" id="ARBA00022692"/>
    </source>
</evidence>
<dbReference type="EMBL" id="BGZK01001296">
    <property type="protein sequence ID" value="GBP76644.1"/>
    <property type="molecule type" value="Genomic_DNA"/>
</dbReference>
<evidence type="ECO:0000256" key="11">
    <source>
        <dbReference type="SAM" id="SignalP"/>
    </source>
</evidence>
<dbReference type="AlphaFoldDB" id="A0A4C1YP28"/>
<accession>A0A4C1YP28</accession>
<sequence>MNIGASHAAASIILLAVALALADGDVAYPPTNATQAAPAGRKDGGAYVANEIPEPQTLPVLHINGTKCRISEYQCTNKRCVPINRYCDGGNDCGDSSDEPRHCTPMASVSGEDSSYNE</sequence>
<dbReference type="OrthoDB" id="19606at2759"/>
<proteinExistence type="predicted"/>
<dbReference type="STRING" id="151549.A0A4C1YP28"/>
<dbReference type="FunFam" id="4.10.400.10:FF:000002">
    <property type="entry name" value="Low-density lipoprotein receptor-related protein 1"/>
    <property type="match status" value="1"/>
</dbReference>
<keyword evidence="2" id="KW-0812">Transmembrane</keyword>